<dbReference type="GO" id="GO:0008270">
    <property type="term" value="F:zinc ion binding"/>
    <property type="evidence" value="ECO:0007669"/>
    <property type="project" value="UniProtKB-KW"/>
</dbReference>
<dbReference type="InterPro" id="IPR036236">
    <property type="entry name" value="Znf_C2H2_sf"/>
</dbReference>
<evidence type="ECO:0000256" key="3">
    <source>
        <dbReference type="ARBA" id="ARBA00022737"/>
    </source>
</evidence>
<reference evidence="10 11" key="1">
    <citation type="submission" date="2024-02" db="EMBL/GenBank/DDBJ databases">
        <title>A draft genome for the cacao thread blight pathogen Marasmius crinis-equi.</title>
        <authorList>
            <person name="Cohen S.P."/>
            <person name="Baruah I.K."/>
            <person name="Amoako-Attah I."/>
            <person name="Bukari Y."/>
            <person name="Meinhardt L.W."/>
            <person name="Bailey B.A."/>
        </authorList>
    </citation>
    <scope>NUCLEOTIDE SEQUENCE [LARGE SCALE GENOMIC DNA]</scope>
    <source>
        <strain evidence="10 11">GH-76</strain>
    </source>
</reference>
<feature type="region of interest" description="Disordered" evidence="8">
    <location>
        <begin position="245"/>
        <end position="283"/>
    </location>
</feature>
<dbReference type="PROSITE" id="PS00028">
    <property type="entry name" value="ZINC_FINGER_C2H2_1"/>
    <property type="match status" value="2"/>
</dbReference>
<gene>
    <name evidence="10" type="primary">SUR1</name>
    <name evidence="10" type="ORF">V5O48_010967</name>
</gene>
<dbReference type="PROSITE" id="PS50157">
    <property type="entry name" value="ZINC_FINGER_C2H2_2"/>
    <property type="match status" value="1"/>
</dbReference>
<evidence type="ECO:0000313" key="10">
    <source>
        <dbReference type="EMBL" id="KAL0570999.1"/>
    </source>
</evidence>
<keyword evidence="6" id="KW-0539">Nucleus</keyword>
<evidence type="ECO:0000256" key="4">
    <source>
        <dbReference type="ARBA" id="ARBA00022771"/>
    </source>
</evidence>
<evidence type="ECO:0000259" key="9">
    <source>
        <dbReference type="PROSITE" id="PS50157"/>
    </source>
</evidence>
<evidence type="ECO:0000256" key="7">
    <source>
        <dbReference type="PROSITE-ProRule" id="PRU00042"/>
    </source>
</evidence>
<dbReference type="InterPro" id="IPR043359">
    <property type="entry name" value="GLI-like"/>
</dbReference>
<keyword evidence="2" id="KW-0479">Metal-binding</keyword>
<dbReference type="PANTHER" id="PTHR45718:SF7">
    <property type="entry name" value="C2H2-TYPE DOMAIN-CONTAINING PROTEIN"/>
    <property type="match status" value="1"/>
</dbReference>
<evidence type="ECO:0000256" key="5">
    <source>
        <dbReference type="ARBA" id="ARBA00022833"/>
    </source>
</evidence>
<keyword evidence="5" id="KW-0862">Zinc</keyword>
<feature type="non-terminal residue" evidence="10">
    <location>
        <position position="1"/>
    </location>
</feature>
<evidence type="ECO:0000256" key="2">
    <source>
        <dbReference type="ARBA" id="ARBA00022723"/>
    </source>
</evidence>
<keyword evidence="3" id="KW-0677">Repeat</keyword>
<feature type="domain" description="C2H2-type" evidence="9">
    <location>
        <begin position="292"/>
        <end position="322"/>
    </location>
</feature>
<dbReference type="EMBL" id="JBAHYK010000842">
    <property type="protein sequence ID" value="KAL0570999.1"/>
    <property type="molecule type" value="Genomic_DNA"/>
</dbReference>
<evidence type="ECO:0000256" key="6">
    <source>
        <dbReference type="ARBA" id="ARBA00023242"/>
    </source>
</evidence>
<name>A0ABR3F6W3_9AGAR</name>
<dbReference type="Proteomes" id="UP001465976">
    <property type="component" value="Unassembled WGS sequence"/>
</dbReference>
<dbReference type="SUPFAM" id="SSF57667">
    <property type="entry name" value="beta-beta-alpha zinc fingers"/>
    <property type="match status" value="2"/>
</dbReference>
<protein>
    <submittedName>
        <fullName evidence="10">Zinc-finger protein</fullName>
    </submittedName>
</protein>
<sequence length="370" mass="40509">LSCCPDFTPYMNTAELEQQQLSLQKAWDDFGAFICSCSKTEEPLNNNLLSNVPPSPVAGNFAGPSHYQPSHSYGTFEQSIPSNPFPPSNGAGFPPASLASTISYSQVPILASAPSIEPLRCMWANCQAQFSTSQQLIEHVNAQHLADSIFGCQSLPDQQTNCQVLCPWGDCHEQLLAEFVAGNEGQHSHSHTDTLSMHLFESHLNFSNLDFNPPVNRVTQGHATAPLQDNSVDFLQHDFSFPRQDEHLDSSSISSTSQSPAFPSSPSLPTSPDTPHTTVPSSHVEEECTGKHICLWESCGQTFATCSELTEHLTNAHVGSGKQRYECFWEGCTRNYKNAGKEGEKGEKEGGFTSKQKICRHLQVSLLSSM</sequence>
<evidence type="ECO:0000256" key="8">
    <source>
        <dbReference type="SAM" id="MobiDB-lite"/>
    </source>
</evidence>
<proteinExistence type="predicted"/>
<dbReference type="InterPro" id="IPR013087">
    <property type="entry name" value="Znf_C2H2_type"/>
</dbReference>
<dbReference type="SMART" id="SM00355">
    <property type="entry name" value="ZnF_C2H2"/>
    <property type="match status" value="2"/>
</dbReference>
<organism evidence="10 11">
    <name type="scientific">Marasmius crinis-equi</name>
    <dbReference type="NCBI Taxonomy" id="585013"/>
    <lineage>
        <taxon>Eukaryota</taxon>
        <taxon>Fungi</taxon>
        <taxon>Dikarya</taxon>
        <taxon>Basidiomycota</taxon>
        <taxon>Agaricomycotina</taxon>
        <taxon>Agaricomycetes</taxon>
        <taxon>Agaricomycetidae</taxon>
        <taxon>Agaricales</taxon>
        <taxon>Marasmiineae</taxon>
        <taxon>Marasmiaceae</taxon>
        <taxon>Marasmius</taxon>
    </lineage>
</organism>
<feature type="compositionally biased region" description="Low complexity" evidence="8">
    <location>
        <begin position="250"/>
        <end position="278"/>
    </location>
</feature>
<dbReference type="Gene3D" id="3.30.160.60">
    <property type="entry name" value="Classic Zinc Finger"/>
    <property type="match status" value="3"/>
</dbReference>
<accession>A0ABR3F6W3</accession>
<evidence type="ECO:0000313" key="11">
    <source>
        <dbReference type="Proteomes" id="UP001465976"/>
    </source>
</evidence>
<evidence type="ECO:0000256" key="1">
    <source>
        <dbReference type="ARBA" id="ARBA00004123"/>
    </source>
</evidence>
<keyword evidence="11" id="KW-1185">Reference proteome</keyword>
<keyword evidence="4 7" id="KW-0863">Zinc-finger</keyword>
<comment type="caution">
    <text evidence="10">The sequence shown here is derived from an EMBL/GenBank/DDBJ whole genome shotgun (WGS) entry which is preliminary data.</text>
</comment>
<comment type="subcellular location">
    <subcellularLocation>
        <location evidence="1">Nucleus</location>
    </subcellularLocation>
</comment>
<dbReference type="PANTHER" id="PTHR45718">
    <property type="entry name" value="TRANSCRIPTIONAL ACTIVATOR CUBITUS INTERRUPTUS"/>
    <property type="match status" value="1"/>
</dbReference>